<dbReference type="AlphaFoldDB" id="A0AAV6HLU0"/>
<dbReference type="EMBL" id="JADWDJ010000001">
    <property type="protein sequence ID" value="KAG5286481.1"/>
    <property type="molecule type" value="Genomic_DNA"/>
</dbReference>
<evidence type="ECO:0000313" key="3">
    <source>
        <dbReference type="EMBL" id="KAG5286481.1"/>
    </source>
</evidence>
<keyword evidence="1" id="KW-0175">Coiled coil</keyword>
<evidence type="ECO:0000256" key="1">
    <source>
        <dbReference type="SAM" id="Coils"/>
    </source>
</evidence>
<feature type="coiled-coil region" evidence="1">
    <location>
        <begin position="208"/>
        <end position="235"/>
    </location>
</feature>
<comment type="caution">
    <text evidence="3">The sequence shown here is derived from an EMBL/GenBank/DDBJ whole genome shotgun (WGS) entry which is preliminary data.</text>
</comment>
<dbReference type="Pfam" id="PF14965">
    <property type="entry name" value="BRI3BP"/>
    <property type="match status" value="1"/>
</dbReference>
<keyword evidence="4" id="KW-1185">Reference proteome</keyword>
<organism evidence="3 4">
    <name type="scientific">Alosa alosa</name>
    <name type="common">allis shad</name>
    <dbReference type="NCBI Taxonomy" id="278164"/>
    <lineage>
        <taxon>Eukaryota</taxon>
        <taxon>Metazoa</taxon>
        <taxon>Chordata</taxon>
        <taxon>Craniata</taxon>
        <taxon>Vertebrata</taxon>
        <taxon>Euteleostomi</taxon>
        <taxon>Actinopterygii</taxon>
        <taxon>Neopterygii</taxon>
        <taxon>Teleostei</taxon>
        <taxon>Clupei</taxon>
        <taxon>Clupeiformes</taxon>
        <taxon>Clupeoidei</taxon>
        <taxon>Clupeidae</taxon>
        <taxon>Alosa</taxon>
    </lineage>
</organism>
<dbReference type="PANTHER" id="PTHR14550:SF2">
    <property type="entry name" value="TRANSMEMBRANE PROTEIN 109"/>
    <property type="match status" value="1"/>
</dbReference>
<gene>
    <name evidence="3" type="ORF">AALO_G00015310</name>
</gene>
<keyword evidence="2" id="KW-0812">Transmembrane</keyword>
<dbReference type="Proteomes" id="UP000823561">
    <property type="component" value="Chromosome 1"/>
</dbReference>
<sequence length="239" mass="26226">MIKQEVIQSGLRMARISCGWILLYLVLVASISFCSSSSAQEDGKKTETQGVLRTFREVLSDLSVDARGYLVSFVGERAVDTSLQSIRSAVKSLSEGTASCLNIVFQYITELLSATGTKVQLPFNKVTPDGVLLVSQWALLAVIGYWMVSLLLRLVAGLVRRVLWLLKLGGALVLFGLILSDTDASMETTALRLGGLVIACVLLGVGPRSGAQDHTSHLEEQVRRLEKRLREMESRRKKE</sequence>
<evidence type="ECO:0008006" key="5">
    <source>
        <dbReference type="Google" id="ProtNLM"/>
    </source>
</evidence>
<accession>A0AAV6HLU0</accession>
<protein>
    <recommendedName>
        <fullName evidence="5">Transmembrane protein 109-like</fullName>
    </recommendedName>
</protein>
<evidence type="ECO:0000256" key="2">
    <source>
        <dbReference type="SAM" id="Phobius"/>
    </source>
</evidence>
<dbReference type="GO" id="GO:0071480">
    <property type="term" value="P:cellular response to gamma radiation"/>
    <property type="evidence" value="ECO:0007669"/>
    <property type="project" value="InterPro"/>
</dbReference>
<feature type="transmembrane region" description="Helical" evidence="2">
    <location>
        <begin position="21"/>
        <end position="39"/>
    </location>
</feature>
<evidence type="ECO:0000313" key="4">
    <source>
        <dbReference type="Proteomes" id="UP000823561"/>
    </source>
</evidence>
<feature type="transmembrane region" description="Helical" evidence="2">
    <location>
        <begin position="137"/>
        <end position="155"/>
    </location>
</feature>
<name>A0AAV6HLU0_9TELE</name>
<reference evidence="3 4" key="1">
    <citation type="submission" date="2020-10" db="EMBL/GenBank/DDBJ databases">
        <title>Chromosome-scale genome assembly of the Allis shad, Alosa alosa.</title>
        <authorList>
            <person name="Margot Z."/>
            <person name="Christophe K."/>
            <person name="Cabau C."/>
            <person name="Louis A."/>
            <person name="Berthelot C."/>
            <person name="Parey E."/>
            <person name="Roest Crollius H."/>
            <person name="Montfort J."/>
            <person name="Robinson-Rechavi M."/>
            <person name="Bucao C."/>
            <person name="Bouchez O."/>
            <person name="Gislard M."/>
            <person name="Lluch J."/>
            <person name="Milhes M."/>
            <person name="Lampietro C."/>
            <person name="Lopez Roques C."/>
            <person name="Donnadieu C."/>
            <person name="Braasch I."/>
            <person name="Desvignes T."/>
            <person name="Postlethwait J."/>
            <person name="Bobe J."/>
            <person name="Guiguen Y."/>
        </authorList>
    </citation>
    <scope>NUCLEOTIDE SEQUENCE [LARGE SCALE GENOMIC DNA]</scope>
    <source>
        <strain evidence="3">M-15738</strain>
        <tissue evidence="3">Blood</tissue>
    </source>
</reference>
<feature type="transmembrane region" description="Helical" evidence="2">
    <location>
        <begin position="162"/>
        <end position="179"/>
    </location>
</feature>
<keyword evidence="2" id="KW-0472">Membrane</keyword>
<dbReference type="InterPro" id="IPR039492">
    <property type="entry name" value="TMEM109"/>
</dbReference>
<dbReference type="PANTHER" id="PTHR14550">
    <property type="entry name" value="TRANSMEMBRANE PROTEIN 109"/>
    <property type="match status" value="1"/>
</dbReference>
<keyword evidence="2" id="KW-1133">Transmembrane helix</keyword>
<proteinExistence type="predicted"/>
<feature type="transmembrane region" description="Helical" evidence="2">
    <location>
        <begin position="191"/>
        <end position="207"/>
    </location>
</feature>
<dbReference type="GO" id="GO:0042771">
    <property type="term" value="P:intrinsic apoptotic signaling pathway in response to DNA damage by p53 class mediator"/>
    <property type="evidence" value="ECO:0007669"/>
    <property type="project" value="TreeGrafter"/>
</dbReference>